<feature type="non-terminal residue" evidence="1">
    <location>
        <position position="191"/>
    </location>
</feature>
<accession>A0A0P0UXE3</accession>
<dbReference type="InParanoid" id="A0A0P0UXE3"/>
<evidence type="ECO:0000313" key="2">
    <source>
        <dbReference type="Proteomes" id="UP000059680"/>
    </source>
</evidence>
<dbReference type="Gramene" id="Os01t0124550-00">
    <property type="protein sequence ID" value="Os01t0124550-00"/>
    <property type="gene ID" value="Os01g0124550"/>
</dbReference>
<keyword evidence="2" id="KW-1185">Reference proteome</keyword>
<dbReference type="PaxDb" id="39947-A0A0P0UXE3"/>
<sequence length="191" mass="21112">MWVIWVPDEAVISRAKVEAVELEEAQRGVHLRIEPFVQRPQLQRGDEGRAGASVDQADLHKVIGHHHDGLLITRAAEAEARDVHHGPEVDANVEMKHRQLVEAVVVAIQERGADEVLDPRRQRPGRVAVARTVGEGTQVVVPLRELRFDVLRRNVVVGAAVGEVVVGDVGYLGRVVHVARVRLDTTVYANE</sequence>
<protein>
    <submittedName>
        <fullName evidence="1">Os01g0124550 protein</fullName>
    </submittedName>
</protein>
<reference evidence="1 2" key="3">
    <citation type="journal article" date="2013" name="Rice">
        <title>Improvement of the Oryza sativa Nipponbare reference genome using next generation sequence and optical map data.</title>
        <authorList>
            <person name="Kawahara Y."/>
            <person name="de la Bastide M."/>
            <person name="Hamilton J.P."/>
            <person name="Kanamori H."/>
            <person name="McCombie W.R."/>
            <person name="Ouyang S."/>
            <person name="Schwartz D.C."/>
            <person name="Tanaka T."/>
            <person name="Wu J."/>
            <person name="Zhou S."/>
            <person name="Childs K.L."/>
            <person name="Davidson R.M."/>
            <person name="Lin H."/>
            <person name="Quesada-Ocampo L."/>
            <person name="Vaillancourt B."/>
            <person name="Sakai H."/>
            <person name="Lee S.S."/>
            <person name="Kim J."/>
            <person name="Numa H."/>
            <person name="Itoh T."/>
            <person name="Buell C.R."/>
            <person name="Matsumoto T."/>
        </authorList>
    </citation>
    <scope>NUCLEOTIDE SEQUENCE [LARGE SCALE GENOMIC DNA]</scope>
    <source>
        <strain evidence="2">cv. Nipponbare</strain>
    </source>
</reference>
<gene>
    <name evidence="1" type="ordered locus">Os01g0124550</name>
    <name evidence="1" type="ORF">OSNPB_010124550</name>
</gene>
<proteinExistence type="predicted"/>
<dbReference type="AlphaFoldDB" id="A0A0P0UXE3"/>
<dbReference type="EMBL" id="AP014957">
    <property type="protein sequence ID" value="BAS70160.1"/>
    <property type="molecule type" value="Genomic_DNA"/>
</dbReference>
<name>A0A0P0UXE3_ORYSJ</name>
<reference evidence="1 2" key="2">
    <citation type="journal article" date="2013" name="Plant Cell Physiol.">
        <title>Rice Annotation Project Database (RAP-DB): an integrative and interactive database for rice genomics.</title>
        <authorList>
            <person name="Sakai H."/>
            <person name="Lee S.S."/>
            <person name="Tanaka T."/>
            <person name="Numa H."/>
            <person name="Kim J."/>
            <person name="Kawahara Y."/>
            <person name="Wakimoto H."/>
            <person name="Yang C.C."/>
            <person name="Iwamoto M."/>
            <person name="Abe T."/>
            <person name="Yamada Y."/>
            <person name="Muto A."/>
            <person name="Inokuchi H."/>
            <person name="Ikemura T."/>
            <person name="Matsumoto T."/>
            <person name="Sasaki T."/>
            <person name="Itoh T."/>
        </authorList>
    </citation>
    <scope>NUCLEOTIDE SEQUENCE [LARGE SCALE GENOMIC DNA]</scope>
    <source>
        <strain evidence="2">cv. Nipponbare</strain>
    </source>
</reference>
<evidence type="ECO:0000313" key="1">
    <source>
        <dbReference type="EMBL" id="BAS70160.1"/>
    </source>
</evidence>
<reference evidence="2" key="1">
    <citation type="journal article" date="2005" name="Nature">
        <title>The map-based sequence of the rice genome.</title>
        <authorList>
            <consortium name="International rice genome sequencing project (IRGSP)"/>
            <person name="Matsumoto T."/>
            <person name="Wu J."/>
            <person name="Kanamori H."/>
            <person name="Katayose Y."/>
            <person name="Fujisawa M."/>
            <person name="Namiki N."/>
            <person name="Mizuno H."/>
            <person name="Yamamoto K."/>
            <person name="Antonio B.A."/>
            <person name="Baba T."/>
            <person name="Sakata K."/>
            <person name="Nagamura Y."/>
            <person name="Aoki H."/>
            <person name="Arikawa K."/>
            <person name="Arita K."/>
            <person name="Bito T."/>
            <person name="Chiden Y."/>
            <person name="Fujitsuka N."/>
            <person name="Fukunaka R."/>
            <person name="Hamada M."/>
            <person name="Harada C."/>
            <person name="Hayashi A."/>
            <person name="Hijishita S."/>
            <person name="Honda M."/>
            <person name="Hosokawa S."/>
            <person name="Ichikawa Y."/>
            <person name="Idonuma A."/>
            <person name="Iijima M."/>
            <person name="Ikeda M."/>
            <person name="Ikeno M."/>
            <person name="Ito K."/>
            <person name="Ito S."/>
            <person name="Ito T."/>
            <person name="Ito Y."/>
            <person name="Ito Y."/>
            <person name="Iwabuchi A."/>
            <person name="Kamiya K."/>
            <person name="Karasawa W."/>
            <person name="Kurita K."/>
            <person name="Katagiri S."/>
            <person name="Kikuta A."/>
            <person name="Kobayashi H."/>
            <person name="Kobayashi N."/>
            <person name="Machita K."/>
            <person name="Maehara T."/>
            <person name="Masukawa M."/>
            <person name="Mizubayashi T."/>
            <person name="Mukai Y."/>
            <person name="Nagasaki H."/>
            <person name="Nagata Y."/>
            <person name="Naito S."/>
            <person name="Nakashima M."/>
            <person name="Nakama Y."/>
            <person name="Nakamichi Y."/>
            <person name="Nakamura M."/>
            <person name="Meguro A."/>
            <person name="Negishi M."/>
            <person name="Ohta I."/>
            <person name="Ohta T."/>
            <person name="Okamoto M."/>
            <person name="Ono N."/>
            <person name="Saji S."/>
            <person name="Sakaguchi M."/>
            <person name="Sakai K."/>
            <person name="Shibata M."/>
            <person name="Shimokawa T."/>
            <person name="Song J."/>
            <person name="Takazaki Y."/>
            <person name="Terasawa K."/>
            <person name="Tsugane M."/>
            <person name="Tsuji K."/>
            <person name="Ueda S."/>
            <person name="Waki K."/>
            <person name="Yamagata H."/>
            <person name="Yamamoto M."/>
            <person name="Yamamoto S."/>
            <person name="Yamane H."/>
            <person name="Yoshiki S."/>
            <person name="Yoshihara R."/>
            <person name="Yukawa K."/>
            <person name="Zhong H."/>
            <person name="Yano M."/>
            <person name="Yuan Q."/>
            <person name="Ouyang S."/>
            <person name="Liu J."/>
            <person name="Jones K.M."/>
            <person name="Gansberger K."/>
            <person name="Moffat K."/>
            <person name="Hill J."/>
            <person name="Bera J."/>
            <person name="Fadrosh D."/>
            <person name="Jin S."/>
            <person name="Johri S."/>
            <person name="Kim M."/>
            <person name="Overton L."/>
            <person name="Reardon M."/>
            <person name="Tsitrin T."/>
            <person name="Vuong H."/>
            <person name="Weaver B."/>
            <person name="Ciecko A."/>
            <person name="Tallon L."/>
            <person name="Jackson J."/>
            <person name="Pai G."/>
            <person name="Aken S.V."/>
            <person name="Utterback T."/>
            <person name="Reidmuller S."/>
            <person name="Feldblyum T."/>
            <person name="Hsiao J."/>
            <person name="Zismann V."/>
            <person name="Iobst S."/>
            <person name="de Vazeille A.R."/>
            <person name="Buell C.R."/>
            <person name="Ying K."/>
            <person name="Li Y."/>
            <person name="Lu T."/>
            <person name="Huang Y."/>
            <person name="Zhao Q."/>
            <person name="Feng Q."/>
            <person name="Zhang L."/>
            <person name="Zhu J."/>
            <person name="Weng Q."/>
            <person name="Mu J."/>
            <person name="Lu Y."/>
            <person name="Fan D."/>
            <person name="Liu Y."/>
            <person name="Guan J."/>
            <person name="Zhang Y."/>
            <person name="Yu S."/>
            <person name="Liu X."/>
            <person name="Zhang Y."/>
            <person name="Hong G."/>
            <person name="Han B."/>
            <person name="Choisne N."/>
            <person name="Demange N."/>
            <person name="Orjeda G."/>
            <person name="Samain S."/>
            <person name="Cattolico L."/>
            <person name="Pelletier E."/>
            <person name="Couloux A."/>
            <person name="Segurens B."/>
            <person name="Wincker P."/>
            <person name="D'Hont A."/>
            <person name="Scarpelli C."/>
            <person name="Weissenbach J."/>
            <person name="Salanoubat M."/>
            <person name="Quetier F."/>
            <person name="Yu Y."/>
            <person name="Kim H.R."/>
            <person name="Rambo T."/>
            <person name="Currie J."/>
            <person name="Collura K."/>
            <person name="Luo M."/>
            <person name="Yang T."/>
            <person name="Ammiraju J.S.S."/>
            <person name="Engler F."/>
            <person name="Soderlund C."/>
            <person name="Wing R.A."/>
            <person name="Palmer L.E."/>
            <person name="de la Bastide M."/>
            <person name="Spiegel L."/>
            <person name="Nascimento L."/>
            <person name="Zutavern T."/>
            <person name="O'Shaughnessy A."/>
            <person name="Dike S."/>
            <person name="Dedhia N."/>
            <person name="Preston R."/>
            <person name="Balija V."/>
            <person name="McCombie W.R."/>
            <person name="Chow T."/>
            <person name="Chen H."/>
            <person name="Chung M."/>
            <person name="Chen C."/>
            <person name="Shaw J."/>
            <person name="Wu H."/>
            <person name="Hsiao K."/>
            <person name="Chao Y."/>
            <person name="Chu M."/>
            <person name="Cheng C."/>
            <person name="Hour A."/>
            <person name="Lee P."/>
            <person name="Lin S."/>
            <person name="Lin Y."/>
            <person name="Liou J."/>
            <person name="Liu S."/>
            <person name="Hsing Y."/>
            <person name="Raghuvanshi S."/>
            <person name="Mohanty A."/>
            <person name="Bharti A.K."/>
            <person name="Gaur A."/>
            <person name="Gupta V."/>
            <person name="Kumar D."/>
            <person name="Ravi V."/>
            <person name="Vij S."/>
            <person name="Kapur A."/>
            <person name="Khurana P."/>
            <person name="Khurana P."/>
            <person name="Khurana J.P."/>
            <person name="Tyagi A.K."/>
            <person name="Gaikwad K."/>
            <person name="Singh A."/>
            <person name="Dalal V."/>
            <person name="Srivastava S."/>
            <person name="Dixit A."/>
            <person name="Pal A.K."/>
            <person name="Ghazi I.A."/>
            <person name="Yadav M."/>
            <person name="Pandit A."/>
            <person name="Bhargava A."/>
            <person name="Sureshbabu K."/>
            <person name="Batra K."/>
            <person name="Sharma T.R."/>
            <person name="Mohapatra T."/>
            <person name="Singh N.K."/>
            <person name="Messing J."/>
            <person name="Nelson A.B."/>
            <person name="Fuks G."/>
            <person name="Kavchok S."/>
            <person name="Keizer G."/>
            <person name="Linton E."/>
            <person name="Llaca V."/>
            <person name="Song R."/>
            <person name="Tanyolac B."/>
            <person name="Young S."/>
            <person name="Ho-Il K."/>
            <person name="Hahn J.H."/>
            <person name="Sangsakoo G."/>
            <person name="Vanavichit A."/>
            <person name="de Mattos Luiz.A.T."/>
            <person name="Zimmer P.D."/>
            <person name="Malone G."/>
            <person name="Dellagostin O."/>
            <person name="de Oliveira A.C."/>
            <person name="Bevan M."/>
            <person name="Bancroft I."/>
            <person name="Minx P."/>
            <person name="Cordum H."/>
            <person name="Wilson R."/>
            <person name="Cheng Z."/>
            <person name="Jin W."/>
            <person name="Jiang J."/>
            <person name="Leong S.A."/>
            <person name="Iwama H."/>
            <person name="Gojobori T."/>
            <person name="Itoh T."/>
            <person name="Niimura Y."/>
            <person name="Fujii Y."/>
            <person name="Habara T."/>
            <person name="Sakai H."/>
            <person name="Sato Y."/>
            <person name="Wilson G."/>
            <person name="Kumar K."/>
            <person name="McCouch S."/>
            <person name="Juretic N."/>
            <person name="Hoen D."/>
            <person name="Wright S."/>
            <person name="Bruskiewich R."/>
            <person name="Bureau T."/>
            <person name="Miyao A."/>
            <person name="Hirochika H."/>
            <person name="Nishikawa T."/>
            <person name="Kadowaki K."/>
            <person name="Sugiura M."/>
            <person name="Burr B."/>
            <person name="Sasaki T."/>
        </authorList>
    </citation>
    <scope>NUCLEOTIDE SEQUENCE [LARGE SCALE GENOMIC DNA]</scope>
    <source>
        <strain evidence="2">cv. Nipponbare</strain>
    </source>
</reference>
<organism evidence="1 2">
    <name type="scientific">Oryza sativa subsp. japonica</name>
    <name type="common">Rice</name>
    <dbReference type="NCBI Taxonomy" id="39947"/>
    <lineage>
        <taxon>Eukaryota</taxon>
        <taxon>Viridiplantae</taxon>
        <taxon>Streptophyta</taxon>
        <taxon>Embryophyta</taxon>
        <taxon>Tracheophyta</taxon>
        <taxon>Spermatophyta</taxon>
        <taxon>Magnoliopsida</taxon>
        <taxon>Liliopsida</taxon>
        <taxon>Poales</taxon>
        <taxon>Poaceae</taxon>
        <taxon>BOP clade</taxon>
        <taxon>Oryzoideae</taxon>
        <taxon>Oryzeae</taxon>
        <taxon>Oryzinae</taxon>
        <taxon>Oryza</taxon>
        <taxon>Oryza sativa</taxon>
    </lineage>
</organism>
<dbReference type="Proteomes" id="UP000059680">
    <property type="component" value="Chromosome 1"/>
</dbReference>